<dbReference type="PRINTS" id="PR00662">
    <property type="entry name" value="G6PISOMERASE"/>
</dbReference>
<protein>
    <submittedName>
        <fullName evidence="4">Glucose-6-phosphate isomerase</fullName>
        <ecNumber evidence="4">5.3.1.9</ecNumber>
    </submittedName>
</protein>
<dbReference type="SUPFAM" id="SSF53697">
    <property type="entry name" value="SIS domain"/>
    <property type="match status" value="1"/>
</dbReference>
<keyword evidence="2" id="KW-0324">Glycolysis</keyword>
<dbReference type="GO" id="GO:0004347">
    <property type="term" value="F:glucose-6-phosphate isomerase activity"/>
    <property type="evidence" value="ECO:0007669"/>
    <property type="project" value="UniProtKB-EC"/>
</dbReference>
<dbReference type="PANTHER" id="PTHR11469:SF1">
    <property type="entry name" value="GLUCOSE-6-PHOSPHATE ISOMERASE"/>
    <property type="match status" value="1"/>
</dbReference>
<dbReference type="InterPro" id="IPR046348">
    <property type="entry name" value="SIS_dom_sf"/>
</dbReference>
<dbReference type="GO" id="GO:0006096">
    <property type="term" value="P:glycolytic process"/>
    <property type="evidence" value="ECO:0007669"/>
    <property type="project" value="UniProtKB-KW"/>
</dbReference>
<keyword evidence="3 4" id="KW-0413">Isomerase</keyword>
<dbReference type="GO" id="GO:0097367">
    <property type="term" value="F:carbohydrate derivative binding"/>
    <property type="evidence" value="ECO:0007669"/>
    <property type="project" value="InterPro"/>
</dbReference>
<dbReference type="Gene3D" id="3.40.50.10490">
    <property type="entry name" value="Glucose-6-phosphate isomerase like protein, domain 1"/>
    <property type="match status" value="1"/>
</dbReference>
<dbReference type="GO" id="GO:0048029">
    <property type="term" value="F:monosaccharide binding"/>
    <property type="evidence" value="ECO:0007669"/>
    <property type="project" value="TreeGrafter"/>
</dbReference>
<dbReference type="PANTHER" id="PTHR11469">
    <property type="entry name" value="GLUCOSE-6-PHOSPHATE ISOMERASE"/>
    <property type="match status" value="1"/>
</dbReference>
<name>A0A6J4LVY6_9ACTN</name>
<dbReference type="EC" id="5.3.1.9" evidence="4"/>
<evidence type="ECO:0000256" key="1">
    <source>
        <dbReference type="ARBA" id="ARBA00022432"/>
    </source>
</evidence>
<dbReference type="GO" id="GO:0005829">
    <property type="term" value="C:cytosol"/>
    <property type="evidence" value="ECO:0007669"/>
    <property type="project" value="TreeGrafter"/>
</dbReference>
<dbReference type="EMBL" id="CADCUE010000170">
    <property type="protein sequence ID" value="CAA9342385.1"/>
    <property type="molecule type" value="Genomic_DNA"/>
</dbReference>
<dbReference type="PROSITE" id="PS51463">
    <property type="entry name" value="P_GLUCOSE_ISOMERASE_3"/>
    <property type="match status" value="1"/>
</dbReference>
<evidence type="ECO:0000256" key="3">
    <source>
        <dbReference type="ARBA" id="ARBA00023235"/>
    </source>
</evidence>
<dbReference type="GO" id="GO:0006094">
    <property type="term" value="P:gluconeogenesis"/>
    <property type="evidence" value="ECO:0007669"/>
    <property type="project" value="UniProtKB-KW"/>
</dbReference>
<dbReference type="InterPro" id="IPR001672">
    <property type="entry name" value="G6P_Isomerase"/>
</dbReference>
<evidence type="ECO:0000256" key="2">
    <source>
        <dbReference type="ARBA" id="ARBA00023152"/>
    </source>
</evidence>
<dbReference type="GO" id="GO:0051156">
    <property type="term" value="P:glucose 6-phosphate metabolic process"/>
    <property type="evidence" value="ECO:0007669"/>
    <property type="project" value="TreeGrafter"/>
</dbReference>
<proteinExistence type="predicted"/>
<keyword evidence="1" id="KW-0312">Gluconeogenesis</keyword>
<dbReference type="AlphaFoldDB" id="A0A6J4LVY6"/>
<gene>
    <name evidence="4" type="ORF">AVDCRST_MAG16-1944</name>
</gene>
<sequence>MTGPPTRDTLLTGDPVSAGGLTVRTSGAALVAARDAVLDRAVSDGLAASLVAKDATLWGPDATAEASARLGWLDAVALGRELVGPVVELRDALRAEGVDRVVLCGTGGSALAPEVVCGSTGSPLVVLDTTDPGQVRSTLTELERTVVVVSSGSGSTLETDSLHRAACAALGAAGLDPSSRVVVVTDPGSPLETEAREKGTRAVFLADPDVGGRFSALTAFGLVPSGLAGADLTALLDEAAGLESTLSSDDGPALALGAVLGGGAVDGRDKIVLVVDDALVGFGGWAEQLLAGSTGKQGKGLLPVVVESADAPGTEPAADSHLVLVGAGELPTPAAPHTSVAGPLGAQLLAWEYATAVAAHALLVNPFDQPEVAESEDGTAAFLDGGAPPERAPLFVQDGVEVRATGDLLAEVTDLEGALQALLDAVPERGYLAIMAYLDRLAESGATQLRPRLAARLAHPVTFGWAPRLLHSTGQLHKGGPQTGAFLQVTAPADEDLAVPGRPWTFGQLQTARAAGDLRALADRSRPVLHLHLAERSRGLATLLRAAGGGP</sequence>
<evidence type="ECO:0000313" key="4">
    <source>
        <dbReference type="EMBL" id="CAA9342385.1"/>
    </source>
</evidence>
<organism evidence="4">
    <name type="scientific">uncultured Frankineae bacterium</name>
    <dbReference type="NCBI Taxonomy" id="437475"/>
    <lineage>
        <taxon>Bacteria</taxon>
        <taxon>Bacillati</taxon>
        <taxon>Actinomycetota</taxon>
        <taxon>Actinomycetes</taxon>
        <taxon>Frankiales</taxon>
        <taxon>environmental samples</taxon>
    </lineage>
</organism>
<accession>A0A6J4LVY6</accession>
<reference evidence="4" key="1">
    <citation type="submission" date="2020-02" db="EMBL/GenBank/DDBJ databases">
        <authorList>
            <person name="Meier V. D."/>
        </authorList>
    </citation>
    <scope>NUCLEOTIDE SEQUENCE</scope>
    <source>
        <strain evidence="4">AVDCRST_MAG16</strain>
    </source>
</reference>